<dbReference type="Proteomes" id="UP001500051">
    <property type="component" value="Unassembled WGS sequence"/>
</dbReference>
<proteinExistence type="predicted"/>
<evidence type="ECO:0000313" key="1">
    <source>
        <dbReference type="EMBL" id="GAA3718907.1"/>
    </source>
</evidence>
<evidence type="ECO:0000313" key="2">
    <source>
        <dbReference type="Proteomes" id="UP001500051"/>
    </source>
</evidence>
<organism evidence="1 2">
    <name type="scientific">Microlunatus aurantiacus</name>
    <dbReference type="NCBI Taxonomy" id="446786"/>
    <lineage>
        <taxon>Bacteria</taxon>
        <taxon>Bacillati</taxon>
        <taxon>Actinomycetota</taxon>
        <taxon>Actinomycetes</taxon>
        <taxon>Propionibacteriales</taxon>
        <taxon>Propionibacteriaceae</taxon>
        <taxon>Microlunatus</taxon>
    </lineage>
</organism>
<name>A0ABP7EGG1_9ACTN</name>
<gene>
    <name evidence="1" type="ORF">GCM10022204_43790</name>
</gene>
<sequence length="140" mass="15725">MIARWAPDGQKDKPLVGLHPVRRYGFTVVPMADVWDEWVPQECTLPTVERPLRQQEFDDVFSTVLLGRERVSPRVLRWVFDPSAEVTLRDLTARESACCTFFDFHLADGDAGLVVDVTVPSSQIAVLDALETRSAAGLRQ</sequence>
<protein>
    <submittedName>
        <fullName evidence="1">Uncharacterized protein</fullName>
    </submittedName>
</protein>
<reference evidence="2" key="1">
    <citation type="journal article" date="2019" name="Int. J. Syst. Evol. Microbiol.">
        <title>The Global Catalogue of Microorganisms (GCM) 10K type strain sequencing project: providing services to taxonomists for standard genome sequencing and annotation.</title>
        <authorList>
            <consortium name="The Broad Institute Genomics Platform"/>
            <consortium name="The Broad Institute Genome Sequencing Center for Infectious Disease"/>
            <person name="Wu L."/>
            <person name="Ma J."/>
        </authorList>
    </citation>
    <scope>NUCLEOTIDE SEQUENCE [LARGE SCALE GENOMIC DNA]</scope>
    <source>
        <strain evidence="2">JCM 16548</strain>
    </source>
</reference>
<comment type="caution">
    <text evidence="1">The sequence shown here is derived from an EMBL/GenBank/DDBJ whole genome shotgun (WGS) entry which is preliminary data.</text>
</comment>
<dbReference type="EMBL" id="BAAAYX010000027">
    <property type="protein sequence ID" value="GAA3718907.1"/>
    <property type="molecule type" value="Genomic_DNA"/>
</dbReference>
<keyword evidence="2" id="KW-1185">Reference proteome</keyword>
<accession>A0ABP7EGG1</accession>